<dbReference type="InterPro" id="IPR027417">
    <property type="entry name" value="P-loop_NTPase"/>
</dbReference>
<dbReference type="InterPro" id="IPR048444">
    <property type="entry name" value="DNMK"/>
</dbReference>
<dbReference type="Pfam" id="PF21448">
    <property type="entry name" value="DNMK"/>
    <property type="match status" value="1"/>
</dbReference>
<protein>
    <recommendedName>
        <fullName evidence="3">Dephospho-CoA kinase</fullName>
    </recommendedName>
</protein>
<evidence type="ECO:0000313" key="2">
    <source>
        <dbReference type="Proteomes" id="UP001500665"/>
    </source>
</evidence>
<gene>
    <name evidence="1" type="ORF">GCM10009550_20320</name>
</gene>
<dbReference type="Gene3D" id="3.40.50.300">
    <property type="entry name" value="P-loop containing nucleotide triphosphate hydrolases"/>
    <property type="match status" value="1"/>
</dbReference>
<name>A0ABN1QR88_9ACTN</name>
<proteinExistence type="predicted"/>
<accession>A0ABN1QR88</accession>
<dbReference type="Proteomes" id="UP001500665">
    <property type="component" value="Unassembled WGS sequence"/>
</dbReference>
<evidence type="ECO:0008006" key="3">
    <source>
        <dbReference type="Google" id="ProtNLM"/>
    </source>
</evidence>
<dbReference type="EMBL" id="BAAAHH010000006">
    <property type="protein sequence ID" value="GAA0946055.1"/>
    <property type="molecule type" value="Genomic_DNA"/>
</dbReference>
<comment type="caution">
    <text evidence="1">The sequence shown here is derived from an EMBL/GenBank/DDBJ whole genome shotgun (WGS) entry which is preliminary data.</text>
</comment>
<dbReference type="SUPFAM" id="SSF52540">
    <property type="entry name" value="P-loop containing nucleoside triphosphate hydrolases"/>
    <property type="match status" value="1"/>
</dbReference>
<dbReference type="RefSeq" id="WP_344239194.1">
    <property type="nucleotide sequence ID" value="NZ_BAAAHH010000006.1"/>
</dbReference>
<sequence length="191" mass="20851">MTTPLIGLSGYAGSGKDAVADALERRGWERAAFADRMREFLMLQDPSVPTPFSSPVRLSSLVRMYGWDSAKRTFPEVRALLQRTGTEAGRGVLGEDVWVNALLGPWDGRPLVVSDVRFPNEAQRVRDLGGVVVRVVRPGVEPGRTAHRSETALDEWPFDAVIENSGSLGDLSRAVSKLLTWADLADHGPNV</sequence>
<organism evidence="1 2">
    <name type="scientific">Actinocorallia libanotica</name>
    <dbReference type="NCBI Taxonomy" id="46162"/>
    <lineage>
        <taxon>Bacteria</taxon>
        <taxon>Bacillati</taxon>
        <taxon>Actinomycetota</taxon>
        <taxon>Actinomycetes</taxon>
        <taxon>Streptosporangiales</taxon>
        <taxon>Thermomonosporaceae</taxon>
        <taxon>Actinocorallia</taxon>
    </lineage>
</organism>
<keyword evidence="2" id="KW-1185">Reference proteome</keyword>
<reference evidence="1 2" key="1">
    <citation type="journal article" date="2019" name="Int. J. Syst. Evol. Microbiol.">
        <title>The Global Catalogue of Microorganisms (GCM) 10K type strain sequencing project: providing services to taxonomists for standard genome sequencing and annotation.</title>
        <authorList>
            <consortium name="The Broad Institute Genomics Platform"/>
            <consortium name="The Broad Institute Genome Sequencing Center for Infectious Disease"/>
            <person name="Wu L."/>
            <person name="Ma J."/>
        </authorList>
    </citation>
    <scope>NUCLEOTIDE SEQUENCE [LARGE SCALE GENOMIC DNA]</scope>
    <source>
        <strain evidence="1 2">JCM 10696</strain>
    </source>
</reference>
<evidence type="ECO:0000313" key="1">
    <source>
        <dbReference type="EMBL" id="GAA0946055.1"/>
    </source>
</evidence>